<evidence type="ECO:0000313" key="1">
    <source>
        <dbReference type="EMBL" id="KUL43407.1"/>
    </source>
</evidence>
<dbReference type="Gene3D" id="3.10.450.50">
    <property type="match status" value="1"/>
</dbReference>
<dbReference type="AlphaFoldDB" id="A0A0X3VG86"/>
<evidence type="ECO:0008006" key="3">
    <source>
        <dbReference type="Google" id="ProtNLM"/>
    </source>
</evidence>
<dbReference type="OrthoDB" id="582586at2"/>
<dbReference type="EMBL" id="LLZJ01000426">
    <property type="protein sequence ID" value="KUL43407.1"/>
    <property type="molecule type" value="Genomic_DNA"/>
</dbReference>
<dbReference type="RefSeq" id="WP_059149218.1">
    <property type="nucleotide sequence ID" value="NZ_LLZJ01000426.1"/>
</dbReference>
<evidence type="ECO:0000313" key="2">
    <source>
        <dbReference type="Proteomes" id="UP000053413"/>
    </source>
</evidence>
<gene>
    <name evidence="1" type="ORF">ADL28_42835</name>
</gene>
<reference evidence="2" key="1">
    <citation type="submission" date="2015-10" db="EMBL/GenBank/DDBJ databases">
        <authorList>
            <person name="Ju K.-S."/>
            <person name="Doroghazi J.R."/>
            <person name="Metcalf W.W."/>
        </authorList>
    </citation>
    <scope>NUCLEOTIDE SEQUENCE [LARGE SCALE GENOMIC DNA]</scope>
    <source>
        <strain evidence="2">NRRL F-8817</strain>
    </source>
</reference>
<dbReference type="InterPro" id="IPR032710">
    <property type="entry name" value="NTF2-like_dom_sf"/>
</dbReference>
<name>A0A0X3VG86_STRVO</name>
<accession>A0A0X3VG86</accession>
<sequence length="97" mass="10568">MSAGRFEIQYLTGSVSPSGHWAISQVSGSSRHHAEGFRTSLEIDHITFPAADVAVVSTRQHWATPQDSGANAGTWILTRKDGAWWVCTVQNTRITTA</sequence>
<dbReference type="SUPFAM" id="SSF54427">
    <property type="entry name" value="NTF2-like"/>
    <property type="match status" value="1"/>
</dbReference>
<proteinExistence type="predicted"/>
<protein>
    <recommendedName>
        <fullName evidence="3">DUF4440 domain-containing protein</fullName>
    </recommendedName>
</protein>
<organism evidence="1 2">
    <name type="scientific">Streptomyces violaceusniger</name>
    <dbReference type="NCBI Taxonomy" id="68280"/>
    <lineage>
        <taxon>Bacteria</taxon>
        <taxon>Bacillati</taxon>
        <taxon>Actinomycetota</taxon>
        <taxon>Actinomycetes</taxon>
        <taxon>Kitasatosporales</taxon>
        <taxon>Streptomycetaceae</taxon>
        <taxon>Streptomyces</taxon>
        <taxon>Streptomyces violaceusniger group</taxon>
    </lineage>
</organism>
<comment type="caution">
    <text evidence="1">The sequence shown here is derived from an EMBL/GenBank/DDBJ whole genome shotgun (WGS) entry which is preliminary data.</text>
</comment>
<dbReference type="Proteomes" id="UP000053413">
    <property type="component" value="Unassembled WGS sequence"/>
</dbReference>